<name>A0A448PDR6_9ACTO</name>
<dbReference type="SUPFAM" id="SSF52540">
    <property type="entry name" value="P-loop containing nucleoside triphosphate hydrolases"/>
    <property type="match status" value="1"/>
</dbReference>
<dbReference type="PANTHER" id="PTHR43566:SF2">
    <property type="entry name" value="DUF4143 DOMAIN-CONTAINING PROTEIN"/>
    <property type="match status" value="1"/>
</dbReference>
<dbReference type="Pfam" id="PF13173">
    <property type="entry name" value="AAA_14"/>
    <property type="match status" value="1"/>
</dbReference>
<proteinExistence type="predicted"/>
<dbReference type="Pfam" id="PF13635">
    <property type="entry name" value="DUF4143"/>
    <property type="match status" value="1"/>
</dbReference>
<dbReference type="InterPro" id="IPR027417">
    <property type="entry name" value="P-loop_NTPase"/>
</dbReference>
<dbReference type="AlphaFoldDB" id="A0A448PDR6"/>
<dbReference type="InterPro" id="IPR025420">
    <property type="entry name" value="DUF4143"/>
</dbReference>
<dbReference type="Proteomes" id="UP000269542">
    <property type="component" value="Chromosome"/>
</dbReference>
<evidence type="ECO:0000313" key="3">
    <source>
        <dbReference type="EMBL" id="VEI13073.1"/>
    </source>
</evidence>
<organism evidence="3 4">
    <name type="scientific">Trueperella bialowiezensis</name>
    <dbReference type="NCBI Taxonomy" id="312285"/>
    <lineage>
        <taxon>Bacteria</taxon>
        <taxon>Bacillati</taxon>
        <taxon>Actinomycetota</taxon>
        <taxon>Actinomycetes</taxon>
        <taxon>Actinomycetales</taxon>
        <taxon>Actinomycetaceae</taxon>
        <taxon>Trueperella</taxon>
    </lineage>
</organism>
<dbReference type="RefSeq" id="WP_197718461.1">
    <property type="nucleotide sequence ID" value="NZ_LR134476.1"/>
</dbReference>
<sequence length="414" mass="45572">MSDDYLPRVIDQRLSRLLKSVGAVVIEGPRASGKTTTGMQFAQSTVFFDDPDTALLAEIDLRQLLNGERPRLLDEWQLYPQIWNMVRREVDFGRTPGQFILAGSATPTDDVRRHTGAGRFARIRQYTMTWAEKAGLQPQVSFRNLLSEPEVAADLARPTLDDVVDLLLTPGFPGLISMPREATNALLDEYINNIIEVDVHRLAEIRREPIVLKTLLISLARNISTEVSVPTLRKDISATLSSPAPETISHFLQLFERLFVVERQPAMATALRSKARLRQSAKYHLADPSLAARLLGAESADLLADTRTLGFLFESAVTHDLRVYAQEVNGQVSHYRDSNGHEIDVVIELPGDSWAAIEVKLGAGQIQTGYESLQKAIKQIDRPAPAFSAVITGTGPIANLGSGCVTFPLSALGL</sequence>
<dbReference type="KEGG" id="tbw:NCTC13354_00773"/>
<dbReference type="EMBL" id="LR134476">
    <property type="protein sequence ID" value="VEI13073.1"/>
    <property type="molecule type" value="Genomic_DNA"/>
</dbReference>
<feature type="domain" description="AAA" evidence="1">
    <location>
        <begin position="23"/>
        <end position="132"/>
    </location>
</feature>
<dbReference type="InterPro" id="IPR041682">
    <property type="entry name" value="AAA_14"/>
</dbReference>
<feature type="domain" description="DUF4143" evidence="2">
    <location>
        <begin position="197"/>
        <end position="361"/>
    </location>
</feature>
<evidence type="ECO:0000259" key="1">
    <source>
        <dbReference type="Pfam" id="PF13173"/>
    </source>
</evidence>
<gene>
    <name evidence="3" type="ORF">NCTC13354_00773</name>
</gene>
<reference evidence="3 4" key="1">
    <citation type="submission" date="2018-12" db="EMBL/GenBank/DDBJ databases">
        <authorList>
            <consortium name="Pathogen Informatics"/>
        </authorList>
    </citation>
    <scope>NUCLEOTIDE SEQUENCE [LARGE SCALE GENOMIC DNA]</scope>
    <source>
        <strain evidence="3 4">NCTC13354</strain>
    </source>
</reference>
<evidence type="ECO:0000313" key="4">
    <source>
        <dbReference type="Proteomes" id="UP000269542"/>
    </source>
</evidence>
<protein>
    <submittedName>
        <fullName evidence="3">Uncharacterized protein</fullName>
    </submittedName>
</protein>
<dbReference type="PANTHER" id="PTHR43566">
    <property type="entry name" value="CONSERVED PROTEIN"/>
    <property type="match status" value="1"/>
</dbReference>
<keyword evidence="4" id="KW-1185">Reference proteome</keyword>
<accession>A0A448PDR6</accession>
<evidence type="ECO:0000259" key="2">
    <source>
        <dbReference type="Pfam" id="PF13635"/>
    </source>
</evidence>